<dbReference type="Gene3D" id="3.90.980.10">
    <property type="entry name" value="DNA primase, catalytic core, N-terminal domain"/>
    <property type="match status" value="1"/>
</dbReference>
<dbReference type="GO" id="GO:1990077">
    <property type="term" value="C:primosome complex"/>
    <property type="evidence" value="ECO:0007669"/>
    <property type="project" value="UniProtKB-KW"/>
</dbReference>
<dbReference type="GO" id="GO:0003899">
    <property type="term" value="F:DNA-directed RNA polymerase activity"/>
    <property type="evidence" value="ECO:0007669"/>
    <property type="project" value="UniProtKB-UniRule"/>
</dbReference>
<evidence type="ECO:0000256" key="2">
    <source>
        <dbReference type="ARBA" id="ARBA00022515"/>
    </source>
</evidence>
<dbReference type="EMBL" id="SOAG01000024">
    <property type="protein sequence ID" value="TDS54638.1"/>
    <property type="molecule type" value="Genomic_DNA"/>
</dbReference>
<keyword evidence="8 13" id="KW-0862">Zinc</keyword>
<dbReference type="AlphaFoldDB" id="A0A4R7EQC8"/>
<dbReference type="SUPFAM" id="SSF57783">
    <property type="entry name" value="Zinc beta-ribbon"/>
    <property type="match status" value="1"/>
</dbReference>
<dbReference type="InterPro" id="IPR006295">
    <property type="entry name" value="DNA_primase_DnaG"/>
</dbReference>
<reference evidence="15 16" key="1">
    <citation type="submission" date="2019-03" db="EMBL/GenBank/DDBJ databases">
        <title>Genomic Encyclopedia of Archaeal and Bacterial Type Strains, Phase II (KMG-II): from individual species to whole genera.</title>
        <authorList>
            <person name="Goeker M."/>
        </authorList>
    </citation>
    <scope>NUCLEOTIDE SEQUENCE [LARGE SCALE GENOMIC DNA]</scope>
    <source>
        <strain evidence="15 16">DSM 28213</strain>
    </source>
</reference>
<dbReference type="HAMAP" id="MF_00974">
    <property type="entry name" value="DNA_primase_DnaG"/>
    <property type="match status" value="1"/>
</dbReference>
<keyword evidence="10 12" id="KW-0238">DNA-binding</keyword>
<protein>
    <recommendedName>
        <fullName evidence="12 13">DNA primase</fullName>
        <ecNumber evidence="12">2.7.7.101</ecNumber>
    </recommendedName>
</protein>
<keyword evidence="1 12" id="KW-0240">DNA-directed RNA polymerase</keyword>
<comment type="similarity">
    <text evidence="12 13">Belongs to the DnaG primase family.</text>
</comment>
<evidence type="ECO:0000256" key="8">
    <source>
        <dbReference type="ARBA" id="ARBA00022833"/>
    </source>
</evidence>
<keyword evidence="3 12" id="KW-0808">Transferase</keyword>
<keyword evidence="16" id="KW-1185">Reference proteome</keyword>
<dbReference type="PANTHER" id="PTHR30313:SF2">
    <property type="entry name" value="DNA PRIMASE"/>
    <property type="match status" value="1"/>
</dbReference>
<dbReference type="Pfam" id="PF08275">
    <property type="entry name" value="DNAG_N"/>
    <property type="match status" value="1"/>
</dbReference>
<keyword evidence="6 13" id="KW-0479">Metal-binding</keyword>
<evidence type="ECO:0000256" key="10">
    <source>
        <dbReference type="ARBA" id="ARBA00023125"/>
    </source>
</evidence>
<keyword evidence="2 12" id="KW-0639">Primosome</keyword>
<dbReference type="InterPro" id="IPR050219">
    <property type="entry name" value="DnaG_primase"/>
</dbReference>
<proteinExistence type="inferred from homology"/>
<name>A0A4R7EQC8_9FLAO</name>
<dbReference type="PANTHER" id="PTHR30313">
    <property type="entry name" value="DNA PRIMASE"/>
    <property type="match status" value="1"/>
</dbReference>
<dbReference type="InterPro" id="IPR036977">
    <property type="entry name" value="DNA_primase_Znf_CHC2"/>
</dbReference>
<evidence type="ECO:0000256" key="1">
    <source>
        <dbReference type="ARBA" id="ARBA00022478"/>
    </source>
</evidence>
<dbReference type="InterPro" id="IPR030846">
    <property type="entry name" value="DnaG_bac"/>
</dbReference>
<dbReference type="Pfam" id="PF01807">
    <property type="entry name" value="Zn_ribbon_DnaG"/>
    <property type="match status" value="1"/>
</dbReference>
<evidence type="ECO:0000256" key="7">
    <source>
        <dbReference type="ARBA" id="ARBA00022771"/>
    </source>
</evidence>
<dbReference type="InterPro" id="IPR037068">
    <property type="entry name" value="DNA_primase_core_N_sf"/>
</dbReference>
<evidence type="ECO:0000313" key="15">
    <source>
        <dbReference type="EMBL" id="TDS54638.1"/>
    </source>
</evidence>
<dbReference type="NCBIfam" id="TIGR01391">
    <property type="entry name" value="dnaG"/>
    <property type="match status" value="1"/>
</dbReference>
<dbReference type="InterPro" id="IPR019475">
    <property type="entry name" value="DNA_primase_DnaB-bd"/>
</dbReference>
<evidence type="ECO:0000259" key="14">
    <source>
        <dbReference type="PROSITE" id="PS50880"/>
    </source>
</evidence>
<evidence type="ECO:0000256" key="5">
    <source>
        <dbReference type="ARBA" id="ARBA00022705"/>
    </source>
</evidence>
<dbReference type="Pfam" id="PF10410">
    <property type="entry name" value="DnaB_bind"/>
    <property type="match status" value="1"/>
</dbReference>
<comment type="subunit">
    <text evidence="12">Monomer. Interacts with DnaB.</text>
</comment>
<dbReference type="GO" id="GO:0003677">
    <property type="term" value="F:DNA binding"/>
    <property type="evidence" value="ECO:0007669"/>
    <property type="project" value="UniProtKB-KW"/>
</dbReference>
<evidence type="ECO:0000256" key="4">
    <source>
        <dbReference type="ARBA" id="ARBA00022695"/>
    </source>
</evidence>
<comment type="caution">
    <text evidence="15">The sequence shown here is derived from an EMBL/GenBank/DDBJ whole genome shotgun (WGS) entry which is preliminary data.</text>
</comment>
<dbReference type="GO" id="GO:0008270">
    <property type="term" value="F:zinc ion binding"/>
    <property type="evidence" value="ECO:0007669"/>
    <property type="project" value="UniProtKB-KW"/>
</dbReference>
<comment type="catalytic activity">
    <reaction evidence="12">
        <text>ssDNA + n NTP = ssDNA/pppN(pN)n-1 hybrid + (n-1) diphosphate.</text>
        <dbReference type="EC" id="2.7.7.101"/>
    </reaction>
</comment>
<comment type="caution">
    <text evidence="12">Lacks conserved residue(s) required for the propagation of feature annotation.</text>
</comment>
<organism evidence="15 16">
    <name type="scientific">Myroides indicus</name>
    <dbReference type="NCBI Taxonomy" id="1323422"/>
    <lineage>
        <taxon>Bacteria</taxon>
        <taxon>Pseudomonadati</taxon>
        <taxon>Bacteroidota</taxon>
        <taxon>Flavobacteriia</taxon>
        <taxon>Flavobacteriales</taxon>
        <taxon>Flavobacteriaceae</taxon>
        <taxon>Myroides</taxon>
    </lineage>
</organism>
<comment type="cofactor">
    <cofactor evidence="13">
        <name>Zn(2+)</name>
        <dbReference type="ChEBI" id="CHEBI:29105"/>
    </cofactor>
    <text evidence="13">Binds 1 zinc ion per monomer.</text>
</comment>
<evidence type="ECO:0000256" key="9">
    <source>
        <dbReference type="ARBA" id="ARBA00022842"/>
    </source>
</evidence>
<evidence type="ECO:0000256" key="6">
    <source>
        <dbReference type="ARBA" id="ARBA00022723"/>
    </source>
</evidence>
<gene>
    <name evidence="12" type="primary">dnaG</name>
    <name evidence="15" type="ORF">C8P70_12434</name>
</gene>
<comment type="function">
    <text evidence="12 13">RNA polymerase that catalyzes the synthesis of short RNA molecules used as primers for DNA polymerase during DNA replication.</text>
</comment>
<dbReference type="Proteomes" id="UP000295215">
    <property type="component" value="Unassembled WGS sequence"/>
</dbReference>
<dbReference type="InterPro" id="IPR002694">
    <property type="entry name" value="Znf_CHC2"/>
</dbReference>
<evidence type="ECO:0000256" key="12">
    <source>
        <dbReference type="HAMAP-Rule" id="MF_00974"/>
    </source>
</evidence>
<dbReference type="InterPro" id="IPR006171">
    <property type="entry name" value="TOPRIM_dom"/>
</dbReference>
<keyword evidence="9" id="KW-0460">Magnesium</keyword>
<evidence type="ECO:0000313" key="16">
    <source>
        <dbReference type="Proteomes" id="UP000295215"/>
    </source>
</evidence>
<accession>A0A4R7EQC8</accession>
<dbReference type="SMART" id="SM00400">
    <property type="entry name" value="ZnF_CHCC"/>
    <property type="match status" value="1"/>
</dbReference>
<feature type="domain" description="Toprim" evidence="14">
    <location>
        <begin position="276"/>
        <end position="357"/>
    </location>
</feature>
<keyword evidence="4 12" id="KW-0548">Nucleotidyltransferase</keyword>
<dbReference type="GO" id="GO:0005737">
    <property type="term" value="C:cytoplasm"/>
    <property type="evidence" value="ECO:0007669"/>
    <property type="project" value="TreeGrafter"/>
</dbReference>
<dbReference type="SUPFAM" id="SSF56731">
    <property type="entry name" value="DNA primase core"/>
    <property type="match status" value="1"/>
</dbReference>
<dbReference type="PIRSF" id="PIRSF002811">
    <property type="entry name" value="DnaG"/>
    <property type="match status" value="1"/>
</dbReference>
<dbReference type="Gene3D" id="3.90.580.10">
    <property type="entry name" value="Zinc finger, CHC2-type domain"/>
    <property type="match status" value="1"/>
</dbReference>
<dbReference type="FunFam" id="3.90.580.10:FF:000001">
    <property type="entry name" value="DNA primase"/>
    <property type="match status" value="1"/>
</dbReference>
<dbReference type="PROSITE" id="PS50880">
    <property type="entry name" value="TOPRIM"/>
    <property type="match status" value="1"/>
</dbReference>
<dbReference type="Gene3D" id="3.40.1360.10">
    <property type="match status" value="1"/>
</dbReference>
<dbReference type="EC" id="2.7.7.101" evidence="12"/>
<evidence type="ECO:0000256" key="13">
    <source>
        <dbReference type="PIRNR" id="PIRNR002811"/>
    </source>
</evidence>
<sequence length="676" mass="78002">MTIKQLLFLSLYFRKTNMISKSTIDAVFEAARVEEVIGDFVNLKKAGSNYKGLSPFVNEKTPSFMVSPVKQIWKDFSSGKGGNAITFIMEHEHFSYPEAIRYLAKKYNIEIEETEQSNEERELLNEQESMYIVSEFAKKYFQSTLFESEEGKAIGLTYFKERGFTNETIKEFGLGYSPDKWSAFTDEALGKGYSLEYLEKTGLTIVKEDKKFDRFKGRVMFPITSMSGRILGFGGRILTNDKKAAKYLNSPESDIYHKSKVLYGISHAKQEIAKQDNCFLVEGYTDVIQMYQAGVKNVVASSGTALTPEQIRLINRLTKNITMLFDGDAAGIRASFRGVDLILEAGMNVRVCSLPEGEDPDSFARKHTLEQLQSYFEENATDFIRFKASILMDEAKNDPIKKAELTRDIIASISKIPDNIQREIYVQECSRIMDISEEVLFNSLAQLNRKEIAEVNKKYVQERKAMEVVAPEQKEYAAVDLLYILERRIIEILLLYGNAEEQFTELVFGTNEDNEIIEVEQKVIQKVYERIYLSLQDDETQLTNPLFRKIYSDIMNYFHHNEWNLEEYLKRLDMELSQEVTSIIMEDERETLHKWETQNIFVKQKEQGIAQYVTETILTLRMYLVNTIIEKYKNTLDGSDEKRSSEVLGIIMDYSGLVKTFSKHLGQVTSRFRPTS</sequence>
<evidence type="ECO:0000256" key="11">
    <source>
        <dbReference type="ARBA" id="ARBA00023163"/>
    </source>
</evidence>
<dbReference type="SMART" id="SM00493">
    <property type="entry name" value="TOPRIM"/>
    <property type="match status" value="1"/>
</dbReference>
<dbReference type="CDD" id="cd03364">
    <property type="entry name" value="TOPRIM_DnaG_primases"/>
    <property type="match status" value="1"/>
</dbReference>
<dbReference type="Pfam" id="PF13155">
    <property type="entry name" value="Toprim_2"/>
    <property type="match status" value="1"/>
</dbReference>
<dbReference type="GO" id="GO:0000428">
    <property type="term" value="C:DNA-directed RNA polymerase complex"/>
    <property type="evidence" value="ECO:0007669"/>
    <property type="project" value="UniProtKB-KW"/>
</dbReference>
<keyword evidence="11 12" id="KW-0804">Transcription</keyword>
<dbReference type="GO" id="GO:0006269">
    <property type="term" value="P:DNA replication, synthesis of primer"/>
    <property type="evidence" value="ECO:0007669"/>
    <property type="project" value="UniProtKB-UniRule"/>
</dbReference>
<dbReference type="InterPro" id="IPR013264">
    <property type="entry name" value="DNAG_N"/>
</dbReference>
<evidence type="ECO:0000256" key="3">
    <source>
        <dbReference type="ARBA" id="ARBA00022679"/>
    </source>
</evidence>
<dbReference type="InterPro" id="IPR034151">
    <property type="entry name" value="TOPRIM_DnaG_bac"/>
</dbReference>
<keyword evidence="5 12" id="KW-0235">DNA replication</keyword>
<keyword evidence="7" id="KW-0863">Zinc-finger</keyword>